<evidence type="ECO:0000256" key="2">
    <source>
        <dbReference type="ARBA" id="ARBA00022723"/>
    </source>
</evidence>
<proteinExistence type="predicted"/>
<reference evidence="6 7" key="1">
    <citation type="submission" date="2020-08" db="EMBL/GenBank/DDBJ databases">
        <title>Bridging the membrane lipid divide: bacteria of the FCB group superphylum have the potential to synthesize archaeal ether lipids.</title>
        <authorList>
            <person name="Villanueva L."/>
            <person name="Von Meijenfeldt F.A.B."/>
            <person name="Westbye A.B."/>
            <person name="Yadav S."/>
            <person name="Hopmans E.C."/>
            <person name="Dutilh B.E."/>
            <person name="Sinninghe Damste J.S."/>
        </authorList>
    </citation>
    <scope>NUCLEOTIDE SEQUENCE [LARGE SCALE GENOMIC DNA]</scope>
    <source>
        <strain evidence="6">NIOZ-UU36</strain>
    </source>
</reference>
<evidence type="ECO:0000256" key="4">
    <source>
        <dbReference type="PROSITE-ProRule" id="PRU00433"/>
    </source>
</evidence>
<dbReference type="Proteomes" id="UP000614469">
    <property type="component" value="Unassembled WGS sequence"/>
</dbReference>
<name>A0A8J6NNT6_9CHLR</name>
<feature type="domain" description="Cytochrome c" evidence="5">
    <location>
        <begin position="51"/>
        <end position="130"/>
    </location>
</feature>
<dbReference type="GO" id="GO:0020037">
    <property type="term" value="F:heme binding"/>
    <property type="evidence" value="ECO:0007669"/>
    <property type="project" value="InterPro"/>
</dbReference>
<keyword evidence="3 4" id="KW-0408">Iron</keyword>
<dbReference type="GO" id="GO:0046872">
    <property type="term" value="F:metal ion binding"/>
    <property type="evidence" value="ECO:0007669"/>
    <property type="project" value="UniProtKB-KW"/>
</dbReference>
<keyword evidence="2 4" id="KW-0479">Metal-binding</keyword>
<dbReference type="AlphaFoldDB" id="A0A8J6NNT6"/>
<protein>
    <submittedName>
        <fullName evidence="6">Cytochrome c</fullName>
    </submittedName>
</protein>
<organism evidence="6 7">
    <name type="scientific">Candidatus Desulfolinea nitratireducens</name>
    <dbReference type="NCBI Taxonomy" id="2841698"/>
    <lineage>
        <taxon>Bacteria</taxon>
        <taxon>Bacillati</taxon>
        <taxon>Chloroflexota</taxon>
        <taxon>Anaerolineae</taxon>
        <taxon>Anaerolineales</taxon>
        <taxon>Anaerolineales incertae sedis</taxon>
        <taxon>Candidatus Desulfolinea</taxon>
    </lineage>
</organism>
<dbReference type="SUPFAM" id="SSF46626">
    <property type="entry name" value="Cytochrome c"/>
    <property type="match status" value="1"/>
</dbReference>
<accession>A0A8J6NNT6</accession>
<dbReference type="PROSITE" id="PS51007">
    <property type="entry name" value="CYTC"/>
    <property type="match status" value="1"/>
</dbReference>
<evidence type="ECO:0000256" key="3">
    <source>
        <dbReference type="ARBA" id="ARBA00023004"/>
    </source>
</evidence>
<dbReference type="Gene3D" id="1.10.760.10">
    <property type="entry name" value="Cytochrome c-like domain"/>
    <property type="match status" value="1"/>
</dbReference>
<evidence type="ECO:0000259" key="5">
    <source>
        <dbReference type="PROSITE" id="PS51007"/>
    </source>
</evidence>
<dbReference type="InterPro" id="IPR036909">
    <property type="entry name" value="Cyt_c-like_dom_sf"/>
</dbReference>
<evidence type="ECO:0000313" key="6">
    <source>
        <dbReference type="EMBL" id="MBC8336655.1"/>
    </source>
</evidence>
<gene>
    <name evidence="6" type="ORF">H8E29_15440</name>
</gene>
<comment type="caution">
    <text evidence="6">The sequence shown here is derived from an EMBL/GenBank/DDBJ whole genome shotgun (WGS) entry which is preliminary data.</text>
</comment>
<sequence length="131" mass="14452">MNNQRINFFNRSRAALVQAVQNQAEEIETIIIMIDENRLFEAESRLVALLPPAEMGRASFSTNCAPCHGDDGSGGIGPNLLTNSFIQTQEDEGLIDFILEGRRGTAMDGFDGILGNDVINNIVALLREWQE</sequence>
<dbReference type="InterPro" id="IPR009056">
    <property type="entry name" value="Cyt_c-like_dom"/>
</dbReference>
<dbReference type="Pfam" id="PF13442">
    <property type="entry name" value="Cytochrome_CBB3"/>
    <property type="match status" value="1"/>
</dbReference>
<keyword evidence="1 4" id="KW-0349">Heme</keyword>
<evidence type="ECO:0000313" key="7">
    <source>
        <dbReference type="Proteomes" id="UP000614469"/>
    </source>
</evidence>
<dbReference type="EMBL" id="JACNJN010000179">
    <property type="protein sequence ID" value="MBC8336655.1"/>
    <property type="molecule type" value="Genomic_DNA"/>
</dbReference>
<evidence type="ECO:0000256" key="1">
    <source>
        <dbReference type="ARBA" id="ARBA00022617"/>
    </source>
</evidence>
<dbReference type="GO" id="GO:0009055">
    <property type="term" value="F:electron transfer activity"/>
    <property type="evidence" value="ECO:0007669"/>
    <property type="project" value="InterPro"/>
</dbReference>